<protein>
    <submittedName>
        <fullName evidence="4">ATP-binding protein</fullName>
    </submittedName>
</protein>
<evidence type="ECO:0000256" key="2">
    <source>
        <dbReference type="SAM" id="MobiDB-lite"/>
    </source>
</evidence>
<evidence type="ECO:0000313" key="5">
    <source>
        <dbReference type="Proteomes" id="UP001601976"/>
    </source>
</evidence>
<comment type="caution">
    <text evidence="4">The sequence shown here is derived from an EMBL/GenBank/DDBJ whole genome shotgun (WGS) entry which is preliminary data.</text>
</comment>
<keyword evidence="4" id="KW-0067">ATP-binding</keyword>
<gene>
    <name evidence="4" type="ORF">ACFYWW_21765</name>
</gene>
<dbReference type="PANTHER" id="PTHR35526:SF3">
    <property type="entry name" value="ANTI-SIGMA-F FACTOR RSBW"/>
    <property type="match status" value="1"/>
</dbReference>
<dbReference type="Pfam" id="PF13581">
    <property type="entry name" value="HATPase_c_2"/>
    <property type="match status" value="1"/>
</dbReference>
<sequence length="140" mass="14657">MTAQLNTVGPAPVDHVCPVPHSSGAVAAVRGRLRTVFAEWGLSPDVTMDALVVVSELLTNALVHALPPATLRLSWVRVDERRALRVEVSDAGPSLPADGGTSPDPDEHGRGIAIVTALSARCGIRIHPGGITRWADLHAA</sequence>
<dbReference type="PANTHER" id="PTHR35526">
    <property type="entry name" value="ANTI-SIGMA-F FACTOR RSBW-RELATED"/>
    <property type="match status" value="1"/>
</dbReference>
<keyword evidence="4" id="KW-0547">Nucleotide-binding</keyword>
<dbReference type="RefSeq" id="WP_355717312.1">
    <property type="nucleotide sequence ID" value="NZ_JBEXNP010000005.1"/>
</dbReference>
<dbReference type="Proteomes" id="UP001601976">
    <property type="component" value="Unassembled WGS sequence"/>
</dbReference>
<evidence type="ECO:0000256" key="1">
    <source>
        <dbReference type="ARBA" id="ARBA00022527"/>
    </source>
</evidence>
<feature type="domain" description="Histidine kinase/HSP90-like ATPase" evidence="3">
    <location>
        <begin position="24"/>
        <end position="130"/>
    </location>
</feature>
<feature type="region of interest" description="Disordered" evidence="2">
    <location>
        <begin position="89"/>
        <end position="109"/>
    </location>
</feature>
<name>A0ABW6RIH6_9ACTN</name>
<keyword evidence="5" id="KW-1185">Reference proteome</keyword>
<dbReference type="InterPro" id="IPR050267">
    <property type="entry name" value="Anti-sigma-factor_SerPK"/>
</dbReference>
<dbReference type="InterPro" id="IPR036890">
    <property type="entry name" value="HATPase_C_sf"/>
</dbReference>
<reference evidence="4 5" key="1">
    <citation type="submission" date="2024-10" db="EMBL/GenBank/DDBJ databases">
        <title>The Natural Products Discovery Center: Release of the First 8490 Sequenced Strains for Exploring Actinobacteria Biosynthetic Diversity.</title>
        <authorList>
            <person name="Kalkreuter E."/>
            <person name="Kautsar S.A."/>
            <person name="Yang D."/>
            <person name="Bader C.D."/>
            <person name="Teijaro C.N."/>
            <person name="Fluegel L."/>
            <person name="Davis C.M."/>
            <person name="Simpson J.R."/>
            <person name="Lauterbach L."/>
            <person name="Steele A.D."/>
            <person name="Gui C."/>
            <person name="Meng S."/>
            <person name="Li G."/>
            <person name="Viehrig K."/>
            <person name="Ye F."/>
            <person name="Su P."/>
            <person name="Kiefer A.F."/>
            <person name="Nichols A."/>
            <person name="Cepeda A.J."/>
            <person name="Yan W."/>
            <person name="Fan B."/>
            <person name="Jiang Y."/>
            <person name="Adhikari A."/>
            <person name="Zheng C.-J."/>
            <person name="Schuster L."/>
            <person name="Cowan T.M."/>
            <person name="Smanski M.J."/>
            <person name="Chevrette M.G."/>
            <person name="De Carvalho L.P.S."/>
            <person name="Shen B."/>
        </authorList>
    </citation>
    <scope>NUCLEOTIDE SEQUENCE [LARGE SCALE GENOMIC DNA]</scope>
    <source>
        <strain evidence="4 5">NPDC003029</strain>
    </source>
</reference>
<dbReference type="InterPro" id="IPR003594">
    <property type="entry name" value="HATPase_dom"/>
</dbReference>
<evidence type="ECO:0000313" key="4">
    <source>
        <dbReference type="EMBL" id="MFF3341332.1"/>
    </source>
</evidence>
<dbReference type="Gene3D" id="3.30.565.10">
    <property type="entry name" value="Histidine kinase-like ATPase, C-terminal domain"/>
    <property type="match status" value="1"/>
</dbReference>
<evidence type="ECO:0000259" key="3">
    <source>
        <dbReference type="Pfam" id="PF13581"/>
    </source>
</evidence>
<proteinExistence type="predicted"/>
<keyword evidence="1" id="KW-0808">Transferase</keyword>
<organism evidence="4 5">
    <name type="scientific">Streptomyces flavidovirens</name>
    <dbReference type="NCBI Taxonomy" id="67298"/>
    <lineage>
        <taxon>Bacteria</taxon>
        <taxon>Bacillati</taxon>
        <taxon>Actinomycetota</taxon>
        <taxon>Actinomycetes</taxon>
        <taxon>Kitasatosporales</taxon>
        <taxon>Streptomycetaceae</taxon>
        <taxon>Streptomyces</taxon>
    </lineage>
</organism>
<keyword evidence="1" id="KW-0418">Kinase</keyword>
<dbReference type="EMBL" id="JBIAPK010000006">
    <property type="protein sequence ID" value="MFF3341332.1"/>
    <property type="molecule type" value="Genomic_DNA"/>
</dbReference>
<dbReference type="CDD" id="cd16936">
    <property type="entry name" value="HATPase_RsbW-like"/>
    <property type="match status" value="1"/>
</dbReference>
<dbReference type="SUPFAM" id="SSF55874">
    <property type="entry name" value="ATPase domain of HSP90 chaperone/DNA topoisomerase II/histidine kinase"/>
    <property type="match status" value="1"/>
</dbReference>
<dbReference type="GO" id="GO:0005524">
    <property type="term" value="F:ATP binding"/>
    <property type="evidence" value="ECO:0007669"/>
    <property type="project" value="UniProtKB-KW"/>
</dbReference>
<keyword evidence="1" id="KW-0723">Serine/threonine-protein kinase</keyword>
<accession>A0ABW6RIH6</accession>